<name>A0ABX3JN13_9PSEU</name>
<dbReference type="InterPro" id="IPR005149">
    <property type="entry name" value="Tscrpt_reg_PadR_N"/>
</dbReference>
<accession>A0ABX3JN13</accession>
<dbReference type="InterPro" id="IPR036390">
    <property type="entry name" value="WH_DNA-bd_sf"/>
</dbReference>
<dbReference type="Proteomes" id="UP000188551">
    <property type="component" value="Unassembled WGS sequence"/>
</dbReference>
<gene>
    <name evidence="3" type="ORF">B0293_02635</name>
</gene>
<evidence type="ECO:0000259" key="2">
    <source>
        <dbReference type="Pfam" id="PF03551"/>
    </source>
</evidence>
<evidence type="ECO:0000256" key="1">
    <source>
        <dbReference type="SAM" id="MobiDB-lite"/>
    </source>
</evidence>
<evidence type="ECO:0000313" key="4">
    <source>
        <dbReference type="Proteomes" id="UP000188551"/>
    </source>
</evidence>
<feature type="domain" description="Transcription regulator PadR N-terminal" evidence="2">
    <location>
        <begin position="27"/>
        <end position="75"/>
    </location>
</feature>
<dbReference type="Pfam" id="PF03551">
    <property type="entry name" value="PadR"/>
    <property type="match status" value="1"/>
</dbReference>
<evidence type="ECO:0000313" key="3">
    <source>
        <dbReference type="EMBL" id="OOC07808.1"/>
    </source>
</evidence>
<dbReference type="SUPFAM" id="SSF46785">
    <property type="entry name" value="Winged helix' DNA-binding domain"/>
    <property type="match status" value="1"/>
</dbReference>
<proteinExistence type="predicted"/>
<organism evidence="3 4">
    <name type="scientific">Amycolatopsis azurea DSM 43854</name>
    <dbReference type="NCBI Taxonomy" id="1238180"/>
    <lineage>
        <taxon>Bacteria</taxon>
        <taxon>Bacillati</taxon>
        <taxon>Actinomycetota</taxon>
        <taxon>Actinomycetes</taxon>
        <taxon>Pseudonocardiales</taxon>
        <taxon>Pseudonocardiaceae</taxon>
        <taxon>Amycolatopsis</taxon>
    </lineage>
</organism>
<feature type="region of interest" description="Disordered" evidence="1">
    <location>
        <begin position="49"/>
        <end position="77"/>
    </location>
</feature>
<sequence>MHRLTAVFLAGDTKARFHAGDLRRATKVHNRRLYPMLARLLERGWITNGCDEPSSDEPSPQPYYVLTDIGRRELNRP</sequence>
<dbReference type="RefSeq" id="WP_407640095.1">
    <property type="nucleotide sequence ID" value="NZ_MUXN01000002.1"/>
</dbReference>
<dbReference type="InterPro" id="IPR036388">
    <property type="entry name" value="WH-like_DNA-bd_sf"/>
</dbReference>
<reference evidence="3 4" key="1">
    <citation type="submission" date="2017-02" db="EMBL/GenBank/DDBJ databases">
        <title>Amycolatopsis azurea DSM 43854 draft genome.</title>
        <authorList>
            <person name="Mayilraj S."/>
        </authorList>
    </citation>
    <scope>NUCLEOTIDE SEQUENCE [LARGE SCALE GENOMIC DNA]</scope>
    <source>
        <strain evidence="3 4">DSM 43854</strain>
    </source>
</reference>
<comment type="caution">
    <text evidence="3">The sequence shown here is derived from an EMBL/GenBank/DDBJ whole genome shotgun (WGS) entry which is preliminary data.</text>
</comment>
<keyword evidence="4" id="KW-1185">Reference proteome</keyword>
<dbReference type="EMBL" id="MUXN01000002">
    <property type="protein sequence ID" value="OOC07808.1"/>
    <property type="molecule type" value="Genomic_DNA"/>
</dbReference>
<dbReference type="Gene3D" id="1.10.10.10">
    <property type="entry name" value="Winged helix-like DNA-binding domain superfamily/Winged helix DNA-binding domain"/>
    <property type="match status" value="1"/>
</dbReference>
<protein>
    <recommendedName>
        <fullName evidence="2">Transcription regulator PadR N-terminal domain-containing protein</fullName>
    </recommendedName>
</protein>